<sequence length="367" mass="41135">MDKTPADDLRWVDILAIDDHGNSALMIAIREDKTDVAKFIIEKAINQHRLSEVLAIINNDEENAYSLALRSSNGAMLRLIEEATQKEKKHANRRSRKFHKYKSANDFKSPTECTRQSVHRSEMHRPKSEEAVGSASTSDIEPEIDETRVATRQHFNDFKEALNEKLNQLTLEGTGSEDRPDCARYDKKLSDEQLLDYEITDGNLVRTSSKPKNNPYHSQSFTVEHETIDFTETPNPGIMDSLGCKLRSIMAGRREDTSKSNKRASITTTQVHFTTMPHEIPEVYDGTNPTGTPTSNVERLTIAHHLLDGEDGDNTVCVPPEFKGPGDRPSGSGAVSSVLMKPLRNLRSRGSSSEGRARNYKCVPVDR</sequence>
<reference evidence="3" key="2">
    <citation type="submission" date="2020-10" db="UniProtKB">
        <authorList>
            <consortium name="WormBaseParasite"/>
        </authorList>
    </citation>
    <scope>IDENTIFICATION</scope>
</reference>
<evidence type="ECO:0000256" key="1">
    <source>
        <dbReference type="SAM" id="MobiDB-lite"/>
    </source>
</evidence>
<feature type="compositionally biased region" description="Low complexity" evidence="1">
    <location>
        <begin position="343"/>
        <end position="354"/>
    </location>
</feature>
<accession>A0A7E5A1U2</accession>
<feature type="compositionally biased region" description="Basic and acidic residues" evidence="1">
    <location>
        <begin position="119"/>
        <end position="130"/>
    </location>
</feature>
<dbReference type="Gene3D" id="1.25.40.20">
    <property type="entry name" value="Ankyrin repeat-containing domain"/>
    <property type="match status" value="1"/>
</dbReference>
<feature type="compositionally biased region" description="Basic residues" evidence="1">
    <location>
        <begin position="87"/>
        <end position="102"/>
    </location>
</feature>
<feature type="region of interest" description="Disordered" evidence="1">
    <location>
        <begin position="85"/>
        <end position="145"/>
    </location>
</feature>
<proteinExistence type="predicted"/>
<reference evidence="2" key="1">
    <citation type="journal article" date="2013" name="Genetics">
        <title>The draft genome and transcriptome of Panagrellus redivivus are shaped by the harsh demands of a free-living lifestyle.</title>
        <authorList>
            <person name="Srinivasan J."/>
            <person name="Dillman A.R."/>
            <person name="Macchietto M.G."/>
            <person name="Heikkinen L."/>
            <person name="Lakso M."/>
            <person name="Fracchia K.M."/>
            <person name="Antoshechkin I."/>
            <person name="Mortazavi A."/>
            <person name="Wong G."/>
            <person name="Sternberg P.W."/>
        </authorList>
    </citation>
    <scope>NUCLEOTIDE SEQUENCE [LARGE SCALE GENOMIC DNA]</scope>
    <source>
        <strain evidence="2">MT8872</strain>
    </source>
</reference>
<protein>
    <submittedName>
        <fullName evidence="3">ANK_REP_REGION domain-containing protein</fullName>
    </submittedName>
</protein>
<feature type="region of interest" description="Disordered" evidence="1">
    <location>
        <begin position="309"/>
        <end position="367"/>
    </location>
</feature>
<dbReference type="WBParaSite" id="Pan_g8646.t1">
    <property type="protein sequence ID" value="Pan_g8646.t1"/>
    <property type="gene ID" value="Pan_g8646"/>
</dbReference>
<dbReference type="AlphaFoldDB" id="A0A7E5A1U2"/>
<keyword evidence="2" id="KW-1185">Reference proteome</keyword>
<dbReference type="InterPro" id="IPR036770">
    <property type="entry name" value="Ankyrin_rpt-contain_sf"/>
</dbReference>
<evidence type="ECO:0000313" key="3">
    <source>
        <dbReference type="WBParaSite" id="Pan_g8646.t1"/>
    </source>
</evidence>
<name>A0A7E5A1U2_PANRE</name>
<feature type="compositionally biased region" description="Polar residues" evidence="1">
    <location>
        <begin position="106"/>
        <end position="116"/>
    </location>
</feature>
<evidence type="ECO:0000313" key="2">
    <source>
        <dbReference type="Proteomes" id="UP000492821"/>
    </source>
</evidence>
<dbReference type="Proteomes" id="UP000492821">
    <property type="component" value="Unassembled WGS sequence"/>
</dbReference>
<organism evidence="2 3">
    <name type="scientific">Panagrellus redivivus</name>
    <name type="common">Microworm</name>
    <dbReference type="NCBI Taxonomy" id="6233"/>
    <lineage>
        <taxon>Eukaryota</taxon>
        <taxon>Metazoa</taxon>
        <taxon>Ecdysozoa</taxon>
        <taxon>Nematoda</taxon>
        <taxon>Chromadorea</taxon>
        <taxon>Rhabditida</taxon>
        <taxon>Tylenchina</taxon>
        <taxon>Panagrolaimomorpha</taxon>
        <taxon>Panagrolaimoidea</taxon>
        <taxon>Panagrolaimidae</taxon>
        <taxon>Panagrellus</taxon>
    </lineage>
</organism>